<sequence length="677" mass="76820">MAARRVDPTKVHPMDLPELRNIVVSYLSSTPNRRPDILSCSCVSKAWLQTCLPYLWHTIDLRRFEGHQLHPRHEGIANNAHLIRHLGLEHMQFYELHPHLQDCVLPYCRALQRIELTETWKTMNEDGGAGRDADKDQLRLREWGDIAALVRQNPELQEFRIENTNVWTPPVTFWKSLAEDVPELRSFHIVRVTVGKGRTGNVGNNISNGNNGSTNSSTSWSSYNCESSEPEEDMILDLFLDICDRAEELCLDTVLFTRVKTERWINGPIFTRLQKLTYFGRSSMQFELFYKALDATSLRELTWGSPYRVTEQPTIIAPFLTAEIVKRKLALEALDLWEEMPFEDQELQSILLSLSRPLISLQVKDSEFDMQSLEAILQPQHSWARWDNSNGSTGGIMASHGSTLQTLNLQGCVMVTSAMVQRLLQNCPQLEVFVAWELKALDILVAQTNNQLQYGREEKQPTWVCRNLRHLEVFISVYSSGGEACRRGTTTAPEYRPTPIATTSTAVSFSSSAAARFGVSINGLESFASSPSSPSMSAPPPLPPGVSSFSEEERQLQRGIYREIAQLNGLEKLIIGKWRLAKEYFQNPAKEQGLDLRLGSGLDTLAGLTRLQELDFRYTPQNLGEEDIEWMAEHFCGTCEGVLLRGRFAEHDTEKHRVLEARFREVQHGRLSDAGEQ</sequence>
<protein>
    <recommendedName>
        <fullName evidence="4">F-box domain-containing protein</fullName>
    </recommendedName>
</protein>
<feature type="region of interest" description="Disordered" evidence="1">
    <location>
        <begin position="529"/>
        <end position="550"/>
    </location>
</feature>
<evidence type="ECO:0000313" key="2">
    <source>
        <dbReference type="EMBL" id="KAG0288186.1"/>
    </source>
</evidence>
<comment type="caution">
    <text evidence="2">The sequence shown here is derived from an EMBL/GenBank/DDBJ whole genome shotgun (WGS) entry which is preliminary data.</text>
</comment>
<organism evidence="2 3">
    <name type="scientific">Linnemannia gamsii</name>
    <dbReference type="NCBI Taxonomy" id="64522"/>
    <lineage>
        <taxon>Eukaryota</taxon>
        <taxon>Fungi</taxon>
        <taxon>Fungi incertae sedis</taxon>
        <taxon>Mucoromycota</taxon>
        <taxon>Mortierellomycotina</taxon>
        <taxon>Mortierellomycetes</taxon>
        <taxon>Mortierellales</taxon>
        <taxon>Mortierellaceae</taxon>
        <taxon>Linnemannia</taxon>
    </lineage>
</organism>
<name>A0ABQ7JZD9_9FUNG</name>
<accession>A0ABQ7JZD9</accession>
<reference evidence="2 3" key="1">
    <citation type="journal article" date="2020" name="Fungal Divers.">
        <title>Resolving the Mortierellaceae phylogeny through synthesis of multi-gene phylogenetics and phylogenomics.</title>
        <authorList>
            <person name="Vandepol N."/>
            <person name="Liber J."/>
            <person name="Desiro A."/>
            <person name="Na H."/>
            <person name="Kennedy M."/>
            <person name="Barry K."/>
            <person name="Grigoriev I.V."/>
            <person name="Miller A.N."/>
            <person name="O'Donnell K."/>
            <person name="Stajich J.E."/>
            <person name="Bonito G."/>
        </authorList>
    </citation>
    <scope>NUCLEOTIDE SEQUENCE [LARGE SCALE GENOMIC DNA]</scope>
    <source>
        <strain evidence="2 3">AD045</strain>
    </source>
</reference>
<dbReference type="Gene3D" id="3.80.10.10">
    <property type="entry name" value="Ribonuclease Inhibitor"/>
    <property type="match status" value="1"/>
</dbReference>
<evidence type="ECO:0000256" key="1">
    <source>
        <dbReference type="SAM" id="MobiDB-lite"/>
    </source>
</evidence>
<dbReference type="SUPFAM" id="SSF52047">
    <property type="entry name" value="RNI-like"/>
    <property type="match status" value="1"/>
</dbReference>
<evidence type="ECO:0008006" key="4">
    <source>
        <dbReference type="Google" id="ProtNLM"/>
    </source>
</evidence>
<keyword evidence="3" id="KW-1185">Reference proteome</keyword>
<dbReference type="Proteomes" id="UP001194696">
    <property type="component" value="Unassembled WGS sequence"/>
</dbReference>
<gene>
    <name evidence="2" type="ORF">BGZ96_007992</name>
</gene>
<proteinExistence type="predicted"/>
<evidence type="ECO:0000313" key="3">
    <source>
        <dbReference type="Proteomes" id="UP001194696"/>
    </source>
</evidence>
<dbReference type="InterPro" id="IPR032675">
    <property type="entry name" value="LRR_dom_sf"/>
</dbReference>
<dbReference type="EMBL" id="JAAAIM010000429">
    <property type="protein sequence ID" value="KAG0288186.1"/>
    <property type="molecule type" value="Genomic_DNA"/>
</dbReference>
<feature type="region of interest" description="Disordered" evidence="1">
    <location>
        <begin position="201"/>
        <end position="224"/>
    </location>
</feature>